<dbReference type="Proteomes" id="UP000501443">
    <property type="component" value="Chromosome 1"/>
</dbReference>
<reference evidence="1 2" key="1">
    <citation type="submission" date="2020-05" db="EMBL/GenBank/DDBJ databases">
        <title>First description outside Europe of the emergent pathogen for shellfish aquaculture Vibrio europaeus.</title>
        <authorList>
            <person name="Dubert J."/>
            <person name="Rojas R."/>
        </authorList>
    </citation>
    <scope>NUCLEOTIDE SEQUENCE [LARGE SCALE GENOMIC DNA]</scope>
    <source>
        <strain evidence="1 2">NPI-1</strain>
    </source>
</reference>
<dbReference type="GO" id="GO:0042262">
    <property type="term" value="P:DNA protection"/>
    <property type="evidence" value="ECO:0007669"/>
    <property type="project" value="TreeGrafter"/>
</dbReference>
<dbReference type="RefSeq" id="WP_171801072.1">
    <property type="nucleotide sequence ID" value="NZ_CP053541.1"/>
</dbReference>
<dbReference type="PANTHER" id="PTHR46523">
    <property type="entry name" value="DCTP PYROPHOSPHATASE 1"/>
    <property type="match status" value="1"/>
</dbReference>
<proteinExistence type="predicted"/>
<dbReference type="GO" id="GO:0047840">
    <property type="term" value="F:dCTP diphosphatase activity"/>
    <property type="evidence" value="ECO:0007669"/>
    <property type="project" value="TreeGrafter"/>
</dbReference>
<dbReference type="InterPro" id="IPR025984">
    <property type="entry name" value="DCTPP"/>
</dbReference>
<accession>A0AAE7AUF2</accession>
<dbReference type="SUPFAM" id="SSF101386">
    <property type="entry name" value="all-alpha NTP pyrophosphatases"/>
    <property type="match status" value="1"/>
</dbReference>
<dbReference type="GO" id="GO:0006253">
    <property type="term" value="P:dCTP catabolic process"/>
    <property type="evidence" value="ECO:0007669"/>
    <property type="project" value="TreeGrafter"/>
</dbReference>
<dbReference type="Pfam" id="PF12643">
    <property type="entry name" value="MazG-like"/>
    <property type="match status" value="1"/>
</dbReference>
<dbReference type="AlphaFoldDB" id="A0AAE7AUF2"/>
<dbReference type="InterPro" id="IPR052555">
    <property type="entry name" value="dCTP_Pyrophosphatase"/>
</dbReference>
<dbReference type="PIRSF" id="PIRSF029826">
    <property type="entry name" value="UCP029826_pph"/>
    <property type="match status" value="1"/>
</dbReference>
<dbReference type="PANTHER" id="PTHR46523:SF1">
    <property type="entry name" value="DCTP PYROPHOSPHATASE 1"/>
    <property type="match status" value="1"/>
</dbReference>
<evidence type="ECO:0000313" key="1">
    <source>
        <dbReference type="EMBL" id="QJY35194.1"/>
    </source>
</evidence>
<name>A0AAE7AUF2_9VIBR</name>
<dbReference type="EMBL" id="CP053541">
    <property type="protein sequence ID" value="QJY35194.1"/>
    <property type="molecule type" value="Genomic_DNA"/>
</dbReference>
<protein>
    <submittedName>
        <fullName evidence="1">Nucleotide pyrophosphohydrolase</fullName>
    </submittedName>
</protein>
<gene>
    <name evidence="1" type="ORF">HOO69_00625</name>
</gene>
<organism evidence="1 2">
    <name type="scientific">Vibrio europaeus</name>
    <dbReference type="NCBI Taxonomy" id="300876"/>
    <lineage>
        <taxon>Bacteria</taxon>
        <taxon>Pseudomonadati</taxon>
        <taxon>Pseudomonadota</taxon>
        <taxon>Gammaproteobacteria</taxon>
        <taxon>Vibrionales</taxon>
        <taxon>Vibrionaceae</taxon>
        <taxon>Vibrio</taxon>
        <taxon>Vibrio oreintalis group</taxon>
    </lineage>
</organism>
<evidence type="ECO:0000313" key="2">
    <source>
        <dbReference type="Proteomes" id="UP000501443"/>
    </source>
</evidence>
<sequence length="117" mass="13454">MKNNELECLKRKLAEFAVKRDWDKFHSPKNLSMAIAGEAGELVEVFQWLSEEESKTLTSKQVAQAKEEIADVFLYLLRISDKLDIDLVEAANKKIEINAAKYPVERCYGVSKKYNEL</sequence>
<dbReference type="GO" id="GO:0005829">
    <property type="term" value="C:cytosol"/>
    <property type="evidence" value="ECO:0007669"/>
    <property type="project" value="TreeGrafter"/>
</dbReference>
<dbReference type="CDD" id="cd11537">
    <property type="entry name" value="NTP-PPase_RS21-C6_like"/>
    <property type="match status" value="1"/>
</dbReference>
<dbReference type="Gene3D" id="1.10.287.1080">
    <property type="entry name" value="MazG-like"/>
    <property type="match status" value="1"/>
</dbReference>